<comment type="cofactor">
    <cofactor evidence="1 6 7">
        <name>pyridoxal 5'-phosphate</name>
        <dbReference type="ChEBI" id="CHEBI:597326"/>
    </cofactor>
</comment>
<dbReference type="OrthoDB" id="3704102at2759"/>
<evidence type="ECO:0000256" key="2">
    <source>
        <dbReference type="ARBA" id="ARBA00009533"/>
    </source>
</evidence>
<organism evidence="8 9">
    <name type="scientific">Pseudovirgaria hyperparasitica</name>
    <dbReference type="NCBI Taxonomy" id="470096"/>
    <lineage>
        <taxon>Eukaryota</taxon>
        <taxon>Fungi</taxon>
        <taxon>Dikarya</taxon>
        <taxon>Ascomycota</taxon>
        <taxon>Pezizomycotina</taxon>
        <taxon>Dothideomycetes</taxon>
        <taxon>Dothideomycetes incertae sedis</taxon>
        <taxon>Acrospermales</taxon>
        <taxon>Acrospermaceae</taxon>
        <taxon>Pseudovirgaria</taxon>
    </lineage>
</organism>
<dbReference type="AlphaFoldDB" id="A0A6A6WI35"/>
<dbReference type="GeneID" id="54487301"/>
<feature type="modified residue" description="N6-(pyridoxal phosphate)lysine" evidence="6">
    <location>
        <position position="324"/>
    </location>
</feature>
<dbReference type="GO" id="GO:0005737">
    <property type="term" value="C:cytoplasm"/>
    <property type="evidence" value="ECO:0007669"/>
    <property type="project" value="TreeGrafter"/>
</dbReference>
<sequence>MAPAKITDVASFGRPDEQDFFGPYQKGSERIASFFDSIVKLGVEFREQPTVRRDPKPTPATVQFGSLPKTGISYDELLKEFKSIADNSVNWGSPNWTGFPDAGNSVPSLGASLMIPLLNQNLANQDVCSPEATFKEMEVVHWLRSNLGYDTPEKYTNALEAGGILTIGGSLSNAIALIAAREYTFPDSGLYGLPVLPKYVRVLVPDVIEHYSIRSALSSISLGGANVVRVPVDDSFRMKLPELERCIDEERAAGRHVMACVAYAGDSRTMCIDNLDAIATILKRKNVWFHVDACHGQSLAFSYTHKHKLKGIERADSVTIDPHKVLWVTYACSFVLFKDPSTLAKVGVSTELILKTQWSLGQITPFIGSKGFDALKLWAAIKYFGNDGLSRLIDQRLALTAQIQDEVRARRNLILINETDINACIIMFFPESLQAGGQRISKDDMDELSGVNKALKMKIQDEGKYYIHGFPLRRVSHELVPVDWPVYILRTMNGNPLTSIESVKVILDEVERVGGQLWSAAQNGKKSGKAKL</sequence>
<dbReference type="InterPro" id="IPR002129">
    <property type="entry name" value="PyrdxlP-dep_de-COase"/>
</dbReference>
<dbReference type="GO" id="GO:0030170">
    <property type="term" value="F:pyridoxal phosphate binding"/>
    <property type="evidence" value="ECO:0007669"/>
    <property type="project" value="InterPro"/>
</dbReference>
<keyword evidence="5 7" id="KW-0456">Lyase</keyword>
<dbReference type="InterPro" id="IPR015424">
    <property type="entry name" value="PyrdxlP-dep_Trfase"/>
</dbReference>
<evidence type="ECO:0000256" key="7">
    <source>
        <dbReference type="RuleBase" id="RU000382"/>
    </source>
</evidence>
<dbReference type="Gene3D" id="3.40.640.10">
    <property type="entry name" value="Type I PLP-dependent aspartate aminotransferase-like (Major domain)"/>
    <property type="match status" value="1"/>
</dbReference>
<dbReference type="InterPro" id="IPR015421">
    <property type="entry name" value="PyrdxlP-dep_Trfase_major"/>
</dbReference>
<accession>A0A6A6WI35</accession>
<proteinExistence type="inferred from homology"/>
<evidence type="ECO:0000256" key="4">
    <source>
        <dbReference type="ARBA" id="ARBA00022898"/>
    </source>
</evidence>
<dbReference type="GO" id="GO:0016831">
    <property type="term" value="F:carboxy-lyase activity"/>
    <property type="evidence" value="ECO:0007669"/>
    <property type="project" value="UniProtKB-KW"/>
</dbReference>
<dbReference type="RefSeq" id="XP_033604909.1">
    <property type="nucleotide sequence ID" value="XM_033746247.1"/>
</dbReference>
<dbReference type="InterPro" id="IPR021115">
    <property type="entry name" value="Pyridoxal-P_BS"/>
</dbReference>
<keyword evidence="9" id="KW-1185">Reference proteome</keyword>
<dbReference type="EMBL" id="ML996565">
    <property type="protein sequence ID" value="KAF2762458.1"/>
    <property type="molecule type" value="Genomic_DNA"/>
</dbReference>
<keyword evidence="4 6" id="KW-0663">Pyridoxal phosphate</keyword>
<evidence type="ECO:0000256" key="3">
    <source>
        <dbReference type="ARBA" id="ARBA00022793"/>
    </source>
</evidence>
<dbReference type="Pfam" id="PF00282">
    <property type="entry name" value="Pyridoxal_deC"/>
    <property type="match status" value="1"/>
</dbReference>
<dbReference type="PROSITE" id="PS00392">
    <property type="entry name" value="DDC_GAD_HDC_YDC"/>
    <property type="match status" value="1"/>
</dbReference>
<keyword evidence="3" id="KW-0210">Decarboxylase</keyword>
<keyword evidence="8" id="KW-0808">Transferase</keyword>
<reference evidence="8" key="1">
    <citation type="journal article" date="2020" name="Stud. Mycol.">
        <title>101 Dothideomycetes genomes: a test case for predicting lifestyles and emergence of pathogens.</title>
        <authorList>
            <person name="Haridas S."/>
            <person name="Albert R."/>
            <person name="Binder M."/>
            <person name="Bloem J."/>
            <person name="Labutti K."/>
            <person name="Salamov A."/>
            <person name="Andreopoulos B."/>
            <person name="Baker S."/>
            <person name="Barry K."/>
            <person name="Bills G."/>
            <person name="Bluhm B."/>
            <person name="Cannon C."/>
            <person name="Castanera R."/>
            <person name="Culley D."/>
            <person name="Daum C."/>
            <person name="Ezra D."/>
            <person name="Gonzalez J."/>
            <person name="Henrissat B."/>
            <person name="Kuo A."/>
            <person name="Liang C."/>
            <person name="Lipzen A."/>
            <person name="Lutzoni F."/>
            <person name="Magnuson J."/>
            <person name="Mondo S."/>
            <person name="Nolan M."/>
            <person name="Ohm R."/>
            <person name="Pangilinan J."/>
            <person name="Park H.-J."/>
            <person name="Ramirez L."/>
            <person name="Alfaro M."/>
            <person name="Sun H."/>
            <person name="Tritt A."/>
            <person name="Yoshinaga Y."/>
            <person name="Zwiers L.-H."/>
            <person name="Turgeon B."/>
            <person name="Goodwin S."/>
            <person name="Spatafora J."/>
            <person name="Crous P."/>
            <person name="Grigoriev I."/>
        </authorList>
    </citation>
    <scope>NUCLEOTIDE SEQUENCE</scope>
    <source>
        <strain evidence="8">CBS 121739</strain>
    </source>
</reference>
<dbReference type="GO" id="GO:0016740">
    <property type="term" value="F:transferase activity"/>
    <property type="evidence" value="ECO:0007669"/>
    <property type="project" value="UniProtKB-KW"/>
</dbReference>
<comment type="similarity">
    <text evidence="2 7">Belongs to the group II decarboxylase family.</text>
</comment>
<dbReference type="PANTHER" id="PTHR45677:SF8">
    <property type="entry name" value="CYSTEINE SULFINIC ACID DECARBOXYLASE"/>
    <property type="match status" value="1"/>
</dbReference>
<name>A0A6A6WI35_9PEZI</name>
<evidence type="ECO:0000256" key="1">
    <source>
        <dbReference type="ARBA" id="ARBA00001933"/>
    </source>
</evidence>
<dbReference type="GO" id="GO:0019752">
    <property type="term" value="P:carboxylic acid metabolic process"/>
    <property type="evidence" value="ECO:0007669"/>
    <property type="project" value="InterPro"/>
</dbReference>
<evidence type="ECO:0000256" key="6">
    <source>
        <dbReference type="PIRSR" id="PIRSR602129-50"/>
    </source>
</evidence>
<evidence type="ECO:0000256" key="5">
    <source>
        <dbReference type="ARBA" id="ARBA00023239"/>
    </source>
</evidence>
<gene>
    <name evidence="8" type="ORF">EJ05DRAFT_495340</name>
</gene>
<evidence type="ECO:0000313" key="8">
    <source>
        <dbReference type="EMBL" id="KAF2762458.1"/>
    </source>
</evidence>
<protein>
    <submittedName>
        <fullName evidence="8">PLP-dependent transferase</fullName>
    </submittedName>
</protein>
<evidence type="ECO:0000313" key="9">
    <source>
        <dbReference type="Proteomes" id="UP000799437"/>
    </source>
</evidence>
<dbReference type="SUPFAM" id="SSF53383">
    <property type="entry name" value="PLP-dependent transferases"/>
    <property type="match status" value="1"/>
</dbReference>
<dbReference type="Proteomes" id="UP000799437">
    <property type="component" value="Unassembled WGS sequence"/>
</dbReference>
<dbReference type="Gene3D" id="3.90.1150.170">
    <property type="match status" value="1"/>
</dbReference>
<dbReference type="PANTHER" id="PTHR45677">
    <property type="entry name" value="GLUTAMATE DECARBOXYLASE-RELATED"/>
    <property type="match status" value="1"/>
</dbReference>